<keyword evidence="7" id="KW-1185">Reference proteome</keyword>
<dbReference type="Proteomes" id="UP000265703">
    <property type="component" value="Unassembled WGS sequence"/>
</dbReference>
<dbReference type="STRING" id="658196.A0A397S6Y5"/>
<dbReference type="Pfam" id="PF08011">
    <property type="entry name" value="PDDEXK_9"/>
    <property type="match status" value="1"/>
</dbReference>
<comment type="subcellular location">
    <subcellularLocation>
        <location evidence="1">Host cell</location>
    </subcellularLocation>
    <subcellularLocation>
        <location evidence="2">Secreted</location>
    </subcellularLocation>
</comment>
<dbReference type="PANTHER" id="PTHR34825:SF1">
    <property type="entry name" value="AAA-ATPASE-LIKE DOMAIN-CONTAINING PROTEIN"/>
    <property type="match status" value="1"/>
</dbReference>
<evidence type="ECO:0000256" key="2">
    <source>
        <dbReference type="ARBA" id="ARBA00004613"/>
    </source>
</evidence>
<evidence type="ECO:0000313" key="7">
    <source>
        <dbReference type="Proteomes" id="UP000265703"/>
    </source>
</evidence>
<dbReference type="GO" id="GO:0043657">
    <property type="term" value="C:host cell"/>
    <property type="evidence" value="ECO:0007669"/>
    <property type="project" value="UniProtKB-SubCell"/>
</dbReference>
<keyword evidence="3" id="KW-0964">Secreted</keyword>
<evidence type="ECO:0000259" key="5">
    <source>
        <dbReference type="Pfam" id="PF20147"/>
    </source>
</evidence>
<evidence type="ECO:0000259" key="4">
    <source>
        <dbReference type="Pfam" id="PF09820"/>
    </source>
</evidence>
<dbReference type="InterPro" id="IPR018631">
    <property type="entry name" value="AAA-ATPase-like_dom"/>
</dbReference>
<dbReference type="InterPro" id="IPR027417">
    <property type="entry name" value="P-loop_NTPase"/>
</dbReference>
<gene>
    <name evidence="6" type="ORF">C1645_838575</name>
</gene>
<protein>
    <submittedName>
        <fullName evidence="6">Uncharacterized protein</fullName>
    </submittedName>
</protein>
<dbReference type="InterPro" id="IPR045379">
    <property type="entry name" value="Crinkler_N"/>
</dbReference>
<dbReference type="Pfam" id="PF20147">
    <property type="entry name" value="Crinkler"/>
    <property type="match status" value="1"/>
</dbReference>
<evidence type="ECO:0000256" key="1">
    <source>
        <dbReference type="ARBA" id="ARBA00004340"/>
    </source>
</evidence>
<name>A0A397S6Y5_9GLOM</name>
<evidence type="ECO:0000313" key="6">
    <source>
        <dbReference type="EMBL" id="RIA80509.1"/>
    </source>
</evidence>
<reference evidence="6 7" key="1">
    <citation type="submission" date="2018-06" db="EMBL/GenBank/DDBJ databases">
        <title>Comparative genomics reveals the genomic features of Rhizophagus irregularis, R. cerebriforme, R. diaphanum and Gigaspora rosea, and their symbiotic lifestyle signature.</title>
        <authorList>
            <person name="Morin E."/>
            <person name="San Clemente H."/>
            <person name="Chen E.C.H."/>
            <person name="De La Providencia I."/>
            <person name="Hainaut M."/>
            <person name="Kuo A."/>
            <person name="Kohler A."/>
            <person name="Murat C."/>
            <person name="Tang N."/>
            <person name="Roy S."/>
            <person name="Loubradou J."/>
            <person name="Henrissat B."/>
            <person name="Grigoriev I.V."/>
            <person name="Corradi N."/>
            <person name="Roux C."/>
            <person name="Martin F.M."/>
        </authorList>
    </citation>
    <scope>NUCLEOTIDE SEQUENCE [LARGE SCALE GENOMIC DNA]</scope>
    <source>
        <strain evidence="6 7">DAOM 227022</strain>
    </source>
</reference>
<comment type="caution">
    <text evidence="6">The sequence shown here is derived from an EMBL/GenBank/DDBJ whole genome shotgun (WGS) entry which is preliminary data.</text>
</comment>
<evidence type="ECO:0000256" key="3">
    <source>
        <dbReference type="ARBA" id="ARBA00022525"/>
    </source>
</evidence>
<sequence length="681" mass="79042">MSYITCITDIMVFCYFPSSAQPFAITAKQEDVISQLKKAIMLNKSITFKGVEEDNVILWKVNIPPDKVKDINFDTTNIKKDLNGEELEATKPVSKYFPKKPPNENVQVIIQIPAREPPLKRARIEEEEPPWTPSPKKQRIMTHGTATLFAGKSIPIGWDNFGEIVNGGCTFLDKTSLIAEFIECNSKASLVVRPRRFGKTINLTMLKDFFSIPIHPDNENYRRELFKDTKIMKERPNLFVDYFCKYPVIFLSLKGYENCETWLKMKAKLRKKLAELYEQHEYVYEKLAARRKINFDQICSDVPKDEVMEDALVDLSGYLRDYHRNKCIVLIDEYDHPLDIAYRYKYYEKACSFFSSLFGALLKGNDKNLEKAFLVGVSRVAKSGYLSELNNLDVFPMYDQEYADKFGFTEDDVSIILQYYNKKDQLKEVKEWYDGYMASKGRIHLYNPWSINKFIRTDTLKTHWVDTGGTKTIKDLLWSSTEDFKNNTLILLKGDTINIGILEDIDYNVLSQKSNVDKVLWTLLYYAGYLSKNENEALCIPNMEVSTEWQGWLTSSNSFELDSILSLLLQGEFSKFKEKLPRLIINALSYYDVPDNLVESNYHLFVLGMFHQAHYRGYKLTSNRESGEGRFDLKIEPTEKVLFKTVVYMEFKVLPKCGNSEKLLDKANEGLEQIKKEALLF</sequence>
<proteinExistence type="predicted"/>
<feature type="domain" description="Crinkler effector protein N-terminal" evidence="5">
    <location>
        <begin position="12"/>
        <end position="111"/>
    </location>
</feature>
<dbReference type="Pfam" id="PF09820">
    <property type="entry name" value="AAA-ATPase_like"/>
    <property type="match status" value="1"/>
</dbReference>
<dbReference type="Gene3D" id="3.40.50.300">
    <property type="entry name" value="P-loop containing nucleotide triphosphate hydrolases"/>
    <property type="match status" value="1"/>
</dbReference>
<dbReference type="AlphaFoldDB" id="A0A397S6Y5"/>
<feature type="domain" description="AAA-ATPase-like" evidence="4">
    <location>
        <begin position="155"/>
        <end position="384"/>
    </location>
</feature>
<accession>A0A397S6Y5</accession>
<dbReference type="PANTHER" id="PTHR34825">
    <property type="entry name" value="CONSERVED PROTEIN, WITH A WEAK D-GALACTARATE DEHYDRATASE/ALTRONATE HYDROLASE DOMAIN"/>
    <property type="match status" value="1"/>
</dbReference>
<dbReference type="InterPro" id="IPR012547">
    <property type="entry name" value="PDDEXK_9"/>
</dbReference>
<dbReference type="EMBL" id="QKYT01000953">
    <property type="protein sequence ID" value="RIA80509.1"/>
    <property type="molecule type" value="Genomic_DNA"/>
</dbReference>
<dbReference type="OrthoDB" id="5584915at2759"/>
<dbReference type="GO" id="GO:0005576">
    <property type="term" value="C:extracellular region"/>
    <property type="evidence" value="ECO:0007669"/>
    <property type="project" value="UniProtKB-SubCell"/>
</dbReference>
<organism evidence="6 7">
    <name type="scientific">Glomus cerebriforme</name>
    <dbReference type="NCBI Taxonomy" id="658196"/>
    <lineage>
        <taxon>Eukaryota</taxon>
        <taxon>Fungi</taxon>
        <taxon>Fungi incertae sedis</taxon>
        <taxon>Mucoromycota</taxon>
        <taxon>Glomeromycotina</taxon>
        <taxon>Glomeromycetes</taxon>
        <taxon>Glomerales</taxon>
        <taxon>Glomeraceae</taxon>
        <taxon>Glomus</taxon>
    </lineage>
</organism>